<proteinExistence type="predicted"/>
<protein>
    <submittedName>
        <fullName evidence="1">Pentatricopeptide repeat-containing protein</fullName>
    </submittedName>
</protein>
<sequence length="714" mass="80257">MRQLGVLPDKYTFPCLIKCCCDVMAVLEVKKIHGLVFKLGLDLDVYIGSALVNTYLKCQFMEEALKVFEELPLRDVVLWNAMVNGYAQIGEFHKALEVFRRMSKEGIWMSRFTVTGVLSALIMMGFFKNGRVVHGIVVKMGYDSGVPVMNALIDMYGKGKCVGEALEIFEMMEEKDIFSWNSIMTVHEQCGNHDGTLRLFDRMLSAGFQPDLVTFSTVLPACSHLAALMHGRQIHGYIVVNGLAKNGSCKDIDDVFMNNALMDMYTKCGSMRDAQMVFTKMSKKDVASWNIMILGYGMDGQGKEALGMFSCMCEAKLKPDEVTFVGVLSACSHSGFLSQGREFLPLMESRYGVVPTIEHYTCVIDMLGRAGQLNEAYELALAMPNEANPVVWRTLLAASRLHGNTDLAEIAAQRVFQLEPGHCGNYVLMSNIYVAGGKYEEVLDIRHTMRQQNVRKNPGCSWIELKDGLHTFISSDRSHPEAKSIYAELHSLTARLREHGDCCAGTLFDSDDTEMIRLVYNSFLADFHLCYGYWRKACCALLTRVVEVFEQSMQSATYSSDVWFHYCNLASEVPPDGHRKSEYQEETSSTRSTGDSYKKATKWMTGFNDYVNNGDCAVVADELDSYLDEKVISRMEDFNILSWWKTNANRYPTLARIARDILAIPITTVASESAFNTSGRVVSSYHNKLHPSTLEALMCCQSWLRAYNSGMSLF</sequence>
<keyword evidence="2" id="KW-1185">Reference proteome</keyword>
<organism evidence="1 2">
    <name type="scientific">Citrus sinensis</name>
    <name type="common">Sweet orange</name>
    <name type="synonym">Citrus aurantium var. sinensis</name>
    <dbReference type="NCBI Taxonomy" id="2711"/>
    <lineage>
        <taxon>Eukaryota</taxon>
        <taxon>Viridiplantae</taxon>
        <taxon>Streptophyta</taxon>
        <taxon>Embryophyta</taxon>
        <taxon>Tracheophyta</taxon>
        <taxon>Spermatophyta</taxon>
        <taxon>Magnoliopsida</taxon>
        <taxon>eudicotyledons</taxon>
        <taxon>Gunneridae</taxon>
        <taxon>Pentapetalae</taxon>
        <taxon>rosids</taxon>
        <taxon>malvids</taxon>
        <taxon>Sapindales</taxon>
        <taxon>Rutaceae</taxon>
        <taxon>Aurantioideae</taxon>
        <taxon>Citrus</taxon>
    </lineage>
</organism>
<gene>
    <name evidence="1" type="ORF">KPL71_010880</name>
</gene>
<accession>A0ACB8MSN0</accession>
<name>A0ACB8MSN0_CITSI</name>
<reference evidence="2" key="1">
    <citation type="journal article" date="2023" name="Hortic. Res.">
        <title>A chromosome-level phased genome enabling allele-level studies in sweet orange: a case study on citrus Huanglongbing tolerance.</title>
        <authorList>
            <person name="Wu B."/>
            <person name="Yu Q."/>
            <person name="Deng Z."/>
            <person name="Duan Y."/>
            <person name="Luo F."/>
            <person name="Gmitter F. Jr."/>
        </authorList>
    </citation>
    <scope>NUCLEOTIDE SEQUENCE [LARGE SCALE GENOMIC DNA]</scope>
    <source>
        <strain evidence="2">cv. Valencia</strain>
    </source>
</reference>
<dbReference type="EMBL" id="CM039172">
    <property type="protein sequence ID" value="KAH9788405.1"/>
    <property type="molecule type" value="Genomic_DNA"/>
</dbReference>
<comment type="caution">
    <text evidence="1">The sequence shown here is derived from an EMBL/GenBank/DDBJ whole genome shotgun (WGS) entry which is preliminary data.</text>
</comment>
<evidence type="ECO:0000313" key="1">
    <source>
        <dbReference type="EMBL" id="KAH9788405.1"/>
    </source>
</evidence>
<dbReference type="Proteomes" id="UP000829398">
    <property type="component" value="Chromosome 3"/>
</dbReference>
<evidence type="ECO:0000313" key="2">
    <source>
        <dbReference type="Proteomes" id="UP000829398"/>
    </source>
</evidence>